<dbReference type="AlphaFoldDB" id="A0A2H0W9E2"/>
<dbReference type="InterPro" id="IPR018228">
    <property type="entry name" value="DNase_TatD-rel_CS"/>
</dbReference>
<dbReference type="FunFam" id="3.20.20.140:FF:000005">
    <property type="entry name" value="TatD family hydrolase"/>
    <property type="match status" value="1"/>
</dbReference>
<dbReference type="Pfam" id="PF01026">
    <property type="entry name" value="TatD_DNase"/>
    <property type="match status" value="1"/>
</dbReference>
<organism evidence="4 5">
    <name type="scientific">Candidatus Berkelbacteria bacterium CG10_big_fil_rev_8_21_14_0_10_43_13</name>
    <dbReference type="NCBI Taxonomy" id="1974514"/>
    <lineage>
        <taxon>Bacteria</taxon>
        <taxon>Candidatus Berkelbacteria</taxon>
    </lineage>
</organism>
<dbReference type="NCBIfam" id="TIGR00010">
    <property type="entry name" value="YchF/TatD family DNA exonuclease"/>
    <property type="match status" value="1"/>
</dbReference>
<feature type="binding site" evidence="3">
    <location>
        <position position="209"/>
    </location>
    <ligand>
        <name>a divalent metal cation</name>
        <dbReference type="ChEBI" id="CHEBI:60240"/>
        <label>1</label>
    </ligand>
</feature>
<dbReference type="GO" id="GO:0046872">
    <property type="term" value="F:metal ion binding"/>
    <property type="evidence" value="ECO:0007669"/>
    <property type="project" value="UniProtKB-KW"/>
</dbReference>
<proteinExistence type="predicted"/>
<keyword evidence="1 3" id="KW-0479">Metal-binding</keyword>
<evidence type="ECO:0000256" key="3">
    <source>
        <dbReference type="PIRSR" id="PIRSR005902-1"/>
    </source>
</evidence>
<evidence type="ECO:0000313" key="5">
    <source>
        <dbReference type="Proteomes" id="UP000231382"/>
    </source>
</evidence>
<feature type="binding site" evidence="3">
    <location>
        <position position="6"/>
    </location>
    <ligand>
        <name>a divalent metal cation</name>
        <dbReference type="ChEBI" id="CHEBI:60240"/>
        <label>1</label>
    </ligand>
</feature>
<dbReference type="GO" id="GO:0005829">
    <property type="term" value="C:cytosol"/>
    <property type="evidence" value="ECO:0007669"/>
    <property type="project" value="TreeGrafter"/>
</dbReference>
<dbReference type="InterPro" id="IPR032466">
    <property type="entry name" value="Metal_Hydrolase"/>
</dbReference>
<dbReference type="Proteomes" id="UP000231382">
    <property type="component" value="Unassembled WGS sequence"/>
</dbReference>
<accession>A0A2H0W9E2</accession>
<evidence type="ECO:0000313" key="4">
    <source>
        <dbReference type="EMBL" id="PIS07968.1"/>
    </source>
</evidence>
<gene>
    <name evidence="4" type="ORF">COT78_00595</name>
</gene>
<keyword evidence="2 4" id="KW-0378">Hydrolase</keyword>
<evidence type="ECO:0000256" key="2">
    <source>
        <dbReference type="ARBA" id="ARBA00022801"/>
    </source>
</evidence>
<dbReference type="PANTHER" id="PTHR46124">
    <property type="entry name" value="D-AMINOACYL-TRNA DEACYLASE"/>
    <property type="match status" value="1"/>
</dbReference>
<comment type="caution">
    <text evidence="4">The sequence shown here is derived from an EMBL/GenBank/DDBJ whole genome shotgun (WGS) entry which is preliminary data.</text>
</comment>
<reference evidence="5" key="1">
    <citation type="submission" date="2017-09" db="EMBL/GenBank/DDBJ databases">
        <title>Depth-based differentiation of microbial function through sediment-hosted aquifers and enrichment of novel symbionts in the deep terrestrial subsurface.</title>
        <authorList>
            <person name="Probst A.J."/>
            <person name="Ladd B."/>
            <person name="Jarett J.K."/>
            <person name="Geller-Mcgrath D.E."/>
            <person name="Sieber C.M.K."/>
            <person name="Emerson J.B."/>
            <person name="Anantharaman K."/>
            <person name="Thomas B.C."/>
            <person name="Malmstrom R."/>
            <person name="Stieglmeier M."/>
            <person name="Klingl A."/>
            <person name="Woyke T."/>
            <person name="Ryan C.M."/>
            <person name="Banfield J.F."/>
        </authorList>
    </citation>
    <scope>NUCLEOTIDE SEQUENCE [LARGE SCALE GENOMIC DNA]</scope>
</reference>
<dbReference type="GO" id="GO:0004536">
    <property type="term" value="F:DNA nuclease activity"/>
    <property type="evidence" value="ECO:0007669"/>
    <property type="project" value="InterPro"/>
</dbReference>
<dbReference type="GO" id="GO:0016788">
    <property type="term" value="F:hydrolase activity, acting on ester bonds"/>
    <property type="evidence" value="ECO:0007669"/>
    <property type="project" value="InterPro"/>
</dbReference>
<dbReference type="InterPro" id="IPR001130">
    <property type="entry name" value="TatD-like"/>
</dbReference>
<dbReference type="PIRSF" id="PIRSF005902">
    <property type="entry name" value="DNase_TatD"/>
    <property type="match status" value="1"/>
</dbReference>
<dbReference type="PANTHER" id="PTHR46124:SF2">
    <property type="entry name" value="D-AMINOACYL-TRNA DEACYLASE"/>
    <property type="match status" value="1"/>
</dbReference>
<dbReference type="Gene3D" id="3.20.20.140">
    <property type="entry name" value="Metal-dependent hydrolases"/>
    <property type="match status" value="1"/>
</dbReference>
<name>A0A2H0W9E2_9BACT</name>
<feature type="binding site" evidence="3">
    <location>
        <position position="8"/>
    </location>
    <ligand>
        <name>a divalent metal cation</name>
        <dbReference type="ChEBI" id="CHEBI:60240"/>
        <label>1</label>
    </ligand>
</feature>
<dbReference type="InterPro" id="IPR015991">
    <property type="entry name" value="TatD/YcfH-like"/>
</dbReference>
<feature type="binding site" evidence="3">
    <location>
        <position position="136"/>
    </location>
    <ligand>
        <name>a divalent metal cation</name>
        <dbReference type="ChEBI" id="CHEBI:60240"/>
        <label>2</label>
    </ligand>
</feature>
<protein>
    <submittedName>
        <fullName evidence="4">Hydrolase TatD</fullName>
    </submittedName>
</protein>
<feature type="binding site" evidence="3">
    <location>
        <position position="92"/>
    </location>
    <ligand>
        <name>a divalent metal cation</name>
        <dbReference type="ChEBI" id="CHEBI:60240"/>
        <label>1</label>
    </ligand>
</feature>
<sequence>MFIDTHAHLDFPEYKTEVSAVLGRAKEVGVGRILNPGVDFDTSKHALDIARRYPEVYAAAGFHPHCANDLDIESKGQLMALTNHEKVVAIGEIGLDYYYLKRSSKYSHYPTREEQIFCFEQMLDLALETGLPAIVHSREADADILAILKTYKNQIKGVIHCFSGDYDFAEKILDIGLAISVTGNITYKNPDLVDAIKKIPLGSMMIETDSPYLAPEPLRGKRNEPVYVVKVAKKIAEIKNIPLAQVEEETTKKAMKFFGIK</sequence>
<feature type="binding site" evidence="3">
    <location>
        <position position="160"/>
    </location>
    <ligand>
        <name>a divalent metal cation</name>
        <dbReference type="ChEBI" id="CHEBI:60240"/>
        <label>2</label>
    </ligand>
</feature>
<evidence type="ECO:0000256" key="1">
    <source>
        <dbReference type="ARBA" id="ARBA00022723"/>
    </source>
</evidence>
<dbReference type="SUPFAM" id="SSF51556">
    <property type="entry name" value="Metallo-dependent hydrolases"/>
    <property type="match status" value="1"/>
</dbReference>
<dbReference type="EMBL" id="PEZW01000006">
    <property type="protein sequence ID" value="PIS07968.1"/>
    <property type="molecule type" value="Genomic_DNA"/>
</dbReference>
<dbReference type="CDD" id="cd01310">
    <property type="entry name" value="TatD_DNAse"/>
    <property type="match status" value="1"/>
</dbReference>
<dbReference type="PROSITE" id="PS01137">
    <property type="entry name" value="TATD_1"/>
    <property type="match status" value="1"/>
</dbReference>